<dbReference type="Pfam" id="PF01527">
    <property type="entry name" value="HTH_Tnp_1"/>
    <property type="match status" value="1"/>
</dbReference>
<dbReference type="EMBL" id="PCGW01000005">
    <property type="protein sequence ID" value="PHO21074.1"/>
    <property type="molecule type" value="Genomic_DNA"/>
</dbReference>
<protein>
    <submittedName>
        <fullName evidence="1">IS3 family transposase</fullName>
    </submittedName>
</protein>
<gene>
    <name evidence="3" type="ORF">CQR80_02625</name>
    <name evidence="1" type="ORF">CQR80_04125</name>
    <name evidence="2" type="ORF">CQR80_04130</name>
</gene>
<comment type="caution">
    <text evidence="1">The sequence shown here is derived from an EMBL/GenBank/DDBJ whole genome shotgun (WGS) entry which is preliminary data.</text>
</comment>
<dbReference type="InterPro" id="IPR010921">
    <property type="entry name" value="Trp_repressor/repl_initiator"/>
</dbReference>
<name>A0A2G1DRQ0_AGGAC</name>
<keyword evidence="4" id="KW-1185">Reference proteome</keyword>
<evidence type="ECO:0000313" key="4">
    <source>
        <dbReference type="Proteomes" id="UP000226080"/>
    </source>
</evidence>
<sequence length="33" mass="3904">MKRARRFFSPEFKAEAVKLIKERGYSVAQACRE</sequence>
<dbReference type="Proteomes" id="UP000226080">
    <property type="component" value="Unassembled WGS sequence"/>
</dbReference>
<proteinExistence type="predicted"/>
<organism evidence="1 4">
    <name type="scientific">Aggregatibacter actinomycetemcomitans</name>
    <name type="common">Actinobacillus actinomycetemcomitans</name>
    <name type="synonym">Haemophilus actinomycetemcomitans</name>
    <dbReference type="NCBI Taxonomy" id="714"/>
    <lineage>
        <taxon>Bacteria</taxon>
        <taxon>Pseudomonadati</taxon>
        <taxon>Pseudomonadota</taxon>
        <taxon>Gammaproteobacteria</taxon>
        <taxon>Pasteurellales</taxon>
        <taxon>Pasteurellaceae</taxon>
        <taxon>Aggregatibacter</taxon>
    </lineage>
</organism>
<evidence type="ECO:0000313" key="2">
    <source>
        <dbReference type="EMBL" id="PHO21075.1"/>
    </source>
</evidence>
<evidence type="ECO:0000313" key="1">
    <source>
        <dbReference type="EMBL" id="PHO21074.1"/>
    </source>
</evidence>
<dbReference type="EMBL" id="PCGW01000005">
    <property type="protein sequence ID" value="PHO21075.1"/>
    <property type="molecule type" value="Genomic_DNA"/>
</dbReference>
<dbReference type="RefSeq" id="WP_071805258.1">
    <property type="nucleotide sequence ID" value="NZ_CP012959.1"/>
</dbReference>
<dbReference type="SUPFAM" id="SSF48295">
    <property type="entry name" value="TrpR-like"/>
    <property type="match status" value="1"/>
</dbReference>
<reference evidence="1 4" key="1">
    <citation type="submission" date="2017-10" db="EMBL/GenBank/DDBJ databases">
        <title>Draft genome sequences of Aggregatibacter actinomycetemcomitans strains 310a and 310b.</title>
        <authorList>
            <person name="May A.C."/>
            <person name="Ohta H."/>
            <person name="Maeda H."/>
            <person name="Kokeguchi S."/>
            <person name="Cugini C."/>
        </authorList>
    </citation>
    <scope>NUCLEOTIDE SEQUENCE [LARGE SCALE GENOMIC DNA]</scope>
    <source>
        <strain evidence="1 4">310b</strain>
    </source>
</reference>
<evidence type="ECO:0000313" key="3">
    <source>
        <dbReference type="EMBL" id="PHO21355.1"/>
    </source>
</evidence>
<dbReference type="InterPro" id="IPR002514">
    <property type="entry name" value="Transposase_8"/>
</dbReference>
<dbReference type="EMBL" id="PCGW01000003">
    <property type="protein sequence ID" value="PHO21355.1"/>
    <property type="molecule type" value="Genomic_DNA"/>
</dbReference>
<accession>A0A2G1DRQ0</accession>